<comment type="caution">
    <text evidence="7">The sequence shown here is derived from an EMBL/GenBank/DDBJ whole genome shotgun (WGS) entry which is preliminary data.</text>
</comment>
<feature type="transmembrane region" description="Helical" evidence="6">
    <location>
        <begin position="72"/>
        <end position="92"/>
    </location>
</feature>
<protein>
    <recommendedName>
        <fullName evidence="9">Protein-cysteine N-palmitoyltransferase Rasp</fullName>
    </recommendedName>
</protein>
<evidence type="ECO:0000313" key="7">
    <source>
        <dbReference type="EMBL" id="CAL1526191.1"/>
    </source>
</evidence>
<feature type="transmembrane region" description="Helical" evidence="6">
    <location>
        <begin position="98"/>
        <end position="119"/>
    </location>
</feature>
<feature type="transmembrane region" description="Helical" evidence="6">
    <location>
        <begin position="12"/>
        <end position="31"/>
    </location>
</feature>
<evidence type="ECO:0000256" key="2">
    <source>
        <dbReference type="ARBA" id="ARBA00022692"/>
    </source>
</evidence>
<keyword evidence="4 6" id="KW-0472">Membrane</keyword>
<dbReference type="InterPro" id="IPR004299">
    <property type="entry name" value="MBOAT_fam"/>
</dbReference>
<evidence type="ECO:0000256" key="4">
    <source>
        <dbReference type="ARBA" id="ARBA00023136"/>
    </source>
</evidence>
<dbReference type="InterPro" id="IPR051085">
    <property type="entry name" value="MB_O-acyltransferase"/>
</dbReference>
<feature type="transmembrane region" description="Helical" evidence="6">
    <location>
        <begin position="126"/>
        <end position="152"/>
    </location>
</feature>
<reference evidence="7 8" key="1">
    <citation type="submission" date="2024-04" db="EMBL/GenBank/DDBJ databases">
        <authorList>
            <consortium name="Genoscope - CEA"/>
            <person name="William W."/>
        </authorList>
    </citation>
    <scope>NUCLEOTIDE SEQUENCE [LARGE SCALE GENOMIC DNA]</scope>
</reference>
<dbReference type="PANTHER" id="PTHR13285">
    <property type="entry name" value="ACYLTRANSFERASE"/>
    <property type="match status" value="1"/>
</dbReference>
<evidence type="ECO:0000256" key="5">
    <source>
        <dbReference type="ARBA" id="ARBA00038268"/>
    </source>
</evidence>
<evidence type="ECO:0008006" key="9">
    <source>
        <dbReference type="Google" id="ProtNLM"/>
    </source>
</evidence>
<feature type="transmembrane region" description="Helical" evidence="6">
    <location>
        <begin position="292"/>
        <end position="312"/>
    </location>
</feature>
<keyword evidence="8" id="KW-1185">Reference proteome</keyword>
<feature type="transmembrane region" description="Helical" evidence="6">
    <location>
        <begin position="512"/>
        <end position="532"/>
    </location>
</feature>
<dbReference type="AlphaFoldDB" id="A0AAV2GYN5"/>
<dbReference type="GO" id="GO:0016020">
    <property type="term" value="C:membrane"/>
    <property type="evidence" value="ECO:0007669"/>
    <property type="project" value="UniProtKB-SubCell"/>
</dbReference>
<comment type="similarity">
    <text evidence="5">Belongs to the membrane-bound acyltransferase family. HHAT subfamily.</text>
</comment>
<proteinExistence type="inferred from homology"/>
<accession>A0AAV2GYN5</accession>
<name>A0AAV2GYN5_LYMST</name>
<dbReference type="GO" id="GO:0005783">
    <property type="term" value="C:endoplasmic reticulum"/>
    <property type="evidence" value="ECO:0007669"/>
    <property type="project" value="TreeGrafter"/>
</dbReference>
<sequence>MLVDVLPKWERMVYWIVGVIPIFGSLYCLYLEGQSNKRWLHPSDFQKNWRWLGHDQDQSDNEWSMWKSSLPWLILSNICHLSLSQACFFFSAKKKVRVFILSVFDVAALAMFFGVWPVLLYLSKFLLMYIISCTSCIPAVWLTAVIMTATGINSTLLEWQLRHFFLRNPDTPAHSFIVASGFFDIHLVSFAIDKIKWEQTKYTDSKSMELDPKRNQIPIYPEVSKEYLSPSQETSVTEDNRPCFMDFFFYTFYLPKFVHGPIYLFRAFYLDINAHFNAKEQTMDIRNICTNLLKILFWALLLDFLLHFFYFSSLGSHPSVVKQLSLAAVCAMGYMQGQIFMVKYFCSYGLTGQLSRFDGVTPHPNPRCISWVYSYTDMWKYFDCGLYKFIKTYIFIPFGGSQAGWFNHFRASAVAFFFIFYWHGARINLFIWAAGNFLTGVVEKIAKCLEQSTPGVRLKSKLSAAMQLRLRVIFIVPLYVISCWLIFCFFFDITTTWVIIEKMILKASWTKILIENLIFISVVHNAVYISMLRRKRRAKSQ</sequence>
<feature type="transmembrane region" description="Helical" evidence="6">
    <location>
        <begin position="324"/>
        <end position="346"/>
    </location>
</feature>
<evidence type="ECO:0000256" key="1">
    <source>
        <dbReference type="ARBA" id="ARBA00004141"/>
    </source>
</evidence>
<organism evidence="7 8">
    <name type="scientific">Lymnaea stagnalis</name>
    <name type="common">Great pond snail</name>
    <name type="synonym">Helix stagnalis</name>
    <dbReference type="NCBI Taxonomy" id="6523"/>
    <lineage>
        <taxon>Eukaryota</taxon>
        <taxon>Metazoa</taxon>
        <taxon>Spiralia</taxon>
        <taxon>Lophotrochozoa</taxon>
        <taxon>Mollusca</taxon>
        <taxon>Gastropoda</taxon>
        <taxon>Heterobranchia</taxon>
        <taxon>Euthyneura</taxon>
        <taxon>Panpulmonata</taxon>
        <taxon>Hygrophila</taxon>
        <taxon>Lymnaeoidea</taxon>
        <taxon>Lymnaeidae</taxon>
        <taxon>Lymnaea</taxon>
    </lineage>
</organism>
<dbReference type="Pfam" id="PF03062">
    <property type="entry name" value="MBOAT"/>
    <property type="match status" value="1"/>
</dbReference>
<keyword evidence="2 6" id="KW-0812">Transmembrane</keyword>
<feature type="transmembrane region" description="Helical" evidence="6">
    <location>
        <begin position="470"/>
        <end position="500"/>
    </location>
</feature>
<evidence type="ECO:0000313" key="8">
    <source>
        <dbReference type="Proteomes" id="UP001497497"/>
    </source>
</evidence>
<gene>
    <name evidence="7" type="ORF">GSLYS_00000368001</name>
</gene>
<dbReference type="GO" id="GO:0016409">
    <property type="term" value="F:palmitoyltransferase activity"/>
    <property type="evidence" value="ECO:0007669"/>
    <property type="project" value="TreeGrafter"/>
</dbReference>
<evidence type="ECO:0000256" key="6">
    <source>
        <dbReference type="SAM" id="Phobius"/>
    </source>
</evidence>
<dbReference type="PANTHER" id="PTHR13285:SF18">
    <property type="entry name" value="PROTEIN-CYSTEINE N-PALMITOYLTRANSFERASE RASP"/>
    <property type="match status" value="1"/>
</dbReference>
<keyword evidence="3 6" id="KW-1133">Transmembrane helix</keyword>
<comment type="subcellular location">
    <subcellularLocation>
        <location evidence="1">Membrane</location>
        <topology evidence="1">Multi-pass membrane protein</topology>
    </subcellularLocation>
</comment>
<evidence type="ECO:0000256" key="3">
    <source>
        <dbReference type="ARBA" id="ARBA00022989"/>
    </source>
</evidence>
<dbReference type="Proteomes" id="UP001497497">
    <property type="component" value="Unassembled WGS sequence"/>
</dbReference>
<dbReference type="EMBL" id="CAXITT010000003">
    <property type="protein sequence ID" value="CAL1526191.1"/>
    <property type="molecule type" value="Genomic_DNA"/>
</dbReference>